<evidence type="ECO:0000259" key="4">
    <source>
        <dbReference type="PROSITE" id="PS51782"/>
    </source>
</evidence>
<dbReference type="HOGENOM" id="CLU_036407_2_0_1"/>
<dbReference type="AlphaFoldDB" id="W3WU87"/>
<dbReference type="GeneID" id="19276241"/>
<feature type="domain" description="LysM" evidence="4">
    <location>
        <begin position="272"/>
        <end position="323"/>
    </location>
</feature>
<dbReference type="eggNOG" id="ENOG502SNDA">
    <property type="taxonomic scope" value="Eukaryota"/>
</dbReference>
<evidence type="ECO:0000313" key="5">
    <source>
        <dbReference type="EMBL" id="ETS77354.1"/>
    </source>
</evidence>
<evidence type="ECO:0000256" key="1">
    <source>
        <dbReference type="ARBA" id="ARBA00022669"/>
    </source>
</evidence>
<dbReference type="PROSITE" id="PS51782">
    <property type="entry name" value="LYSM"/>
    <property type="match status" value="2"/>
</dbReference>
<dbReference type="GO" id="GO:0008061">
    <property type="term" value="F:chitin binding"/>
    <property type="evidence" value="ECO:0007669"/>
    <property type="project" value="UniProtKB-KW"/>
</dbReference>
<organism evidence="5 6">
    <name type="scientific">Pestalotiopsis fici (strain W106-1 / CGMCC3.15140)</name>
    <dbReference type="NCBI Taxonomy" id="1229662"/>
    <lineage>
        <taxon>Eukaryota</taxon>
        <taxon>Fungi</taxon>
        <taxon>Dikarya</taxon>
        <taxon>Ascomycota</taxon>
        <taxon>Pezizomycotina</taxon>
        <taxon>Sordariomycetes</taxon>
        <taxon>Xylariomycetidae</taxon>
        <taxon>Amphisphaeriales</taxon>
        <taxon>Sporocadaceae</taxon>
        <taxon>Pestalotiopsis</taxon>
    </lineage>
</organism>
<dbReference type="RefSeq" id="XP_007838000.1">
    <property type="nucleotide sequence ID" value="XM_007839809.1"/>
</dbReference>
<dbReference type="OMA" id="WRQRLMS"/>
<dbReference type="InParanoid" id="W3WU87"/>
<dbReference type="EMBL" id="KI912116">
    <property type="protein sequence ID" value="ETS77354.1"/>
    <property type="molecule type" value="Genomic_DNA"/>
</dbReference>
<name>W3WU87_PESFW</name>
<protein>
    <recommendedName>
        <fullName evidence="4">LysM domain-containing protein</fullName>
    </recommendedName>
</protein>
<accession>W3WU87</accession>
<evidence type="ECO:0000256" key="3">
    <source>
        <dbReference type="ARBA" id="ARBA00044955"/>
    </source>
</evidence>
<dbReference type="InterPro" id="IPR018392">
    <property type="entry name" value="LysM"/>
</dbReference>
<dbReference type="InterPro" id="IPR052210">
    <property type="entry name" value="LysM1-like"/>
</dbReference>
<keyword evidence="1" id="KW-0147">Chitin-binding</keyword>
<dbReference type="Pfam" id="PF01476">
    <property type="entry name" value="LysM"/>
    <property type="match status" value="2"/>
</dbReference>
<dbReference type="PANTHER" id="PTHR34997">
    <property type="entry name" value="AM15"/>
    <property type="match status" value="1"/>
</dbReference>
<keyword evidence="2" id="KW-0843">Virulence</keyword>
<dbReference type="CDD" id="cd00118">
    <property type="entry name" value="LysM"/>
    <property type="match status" value="1"/>
</dbReference>
<dbReference type="Gene3D" id="3.10.350.10">
    <property type="entry name" value="LysM domain"/>
    <property type="match status" value="2"/>
</dbReference>
<dbReference type="KEGG" id="pfy:PFICI_11228"/>
<dbReference type="SUPFAM" id="SSF54106">
    <property type="entry name" value="LysM domain"/>
    <property type="match status" value="1"/>
</dbReference>
<comment type="similarity">
    <text evidence="3">Belongs to the secreted LysM effector family.</text>
</comment>
<proteinExistence type="inferred from homology"/>
<dbReference type="PANTHER" id="PTHR34997:SF1">
    <property type="entry name" value="PEPTIDOGLYCAN-BINDING LYSIN DOMAIN"/>
    <property type="match status" value="1"/>
</dbReference>
<sequence>MDHARLEAHFEFRNTTVKCDERVSTLIGSGIDNNYWYMDNLTRLCTADCQASLHSWGNSVESACYGQTIWQSGAQVQAKALTHSFTHNADIACMKDSHSNWCFFESQSWQGSDYIRWDPLLCADLEDLPPQCNDSTFDPDEISPDMSALTNLYDSKLRLLDPWLSQSNFTDYLIGEFDDLQRKCSTTLPYSTSSSTLYIGSATSTPTTINSTTGAPSATPTCIGQLVQPKDDFLTCNDLSDTYGVSTGDARVATGDFVCQFTSTICLPLPCKLDTVWDSPSCSDLARRYSNSTYNVTQAQFLSWNSNIQGSCDGVALGQRVCKGAPGGTFPQPRPSITAPGATGTAVYYTAATAAYPTQIGSIKECGNYYLVQPGDNCQTVAIQFGLNFSQLQEYNTYLYNNCSNLWKDYDVCVAPVMPQTVSQNGTCPPGVTCVGSAFGECQFADQMPDAVPHLAIAEATPAIALHREMARRRLMVRADRITGARLAQTRRLEIAAASTAIVALGLTSVVLAIATRGTAPQILAALRQMVNVALILQETRPAPEHSLELVAQGLDTVVLRMIIV</sequence>
<feature type="domain" description="LysM" evidence="4">
    <location>
        <begin position="368"/>
        <end position="414"/>
    </location>
</feature>
<dbReference type="OrthoDB" id="1193027at2759"/>
<evidence type="ECO:0000256" key="2">
    <source>
        <dbReference type="ARBA" id="ARBA00023026"/>
    </source>
</evidence>
<gene>
    <name evidence="5" type="ORF">PFICI_11228</name>
</gene>
<keyword evidence="6" id="KW-1185">Reference proteome</keyword>
<dbReference type="Proteomes" id="UP000030651">
    <property type="component" value="Unassembled WGS sequence"/>
</dbReference>
<dbReference type="STRING" id="1229662.W3WU87"/>
<evidence type="ECO:0000313" key="6">
    <source>
        <dbReference type="Proteomes" id="UP000030651"/>
    </source>
</evidence>
<reference evidence="6" key="1">
    <citation type="journal article" date="2015" name="BMC Genomics">
        <title>Genomic and transcriptomic analysis of the endophytic fungus Pestalotiopsis fici reveals its lifestyle and high potential for synthesis of natural products.</title>
        <authorList>
            <person name="Wang X."/>
            <person name="Zhang X."/>
            <person name="Liu L."/>
            <person name="Xiang M."/>
            <person name="Wang W."/>
            <person name="Sun X."/>
            <person name="Che Y."/>
            <person name="Guo L."/>
            <person name="Liu G."/>
            <person name="Guo L."/>
            <person name="Wang C."/>
            <person name="Yin W.B."/>
            <person name="Stadler M."/>
            <person name="Zhang X."/>
            <person name="Liu X."/>
        </authorList>
    </citation>
    <scope>NUCLEOTIDE SEQUENCE [LARGE SCALE GENOMIC DNA]</scope>
    <source>
        <strain evidence="6">W106-1 / CGMCC3.15140</strain>
    </source>
</reference>
<dbReference type="InterPro" id="IPR036779">
    <property type="entry name" value="LysM_dom_sf"/>
</dbReference>